<feature type="region of interest" description="Disordered" evidence="1">
    <location>
        <begin position="48"/>
        <end position="80"/>
    </location>
</feature>
<sequence length="230" mass="26026">MANKPGFYTHPFSSYRFIYCTNGGQAYLVDCPAGTYYNDQYKDCVPGSPPTIPTTTPTTRRPSTAPITMAPRTFPTQPPRTVTPGVTTEYPLQPFPICTLDNYRLGLRFFEWAANETQYIMCSEYPGMGRLKDCAPFHKWSQVSQACIYKDVVLDWTHDIYQTTPVPGNFGCVPGLKDDSMFYHAHPYDNGKFIQCDEFGDAFILDCPDNEIWYQDVQNCLPGVRKVVSG</sequence>
<protein>
    <submittedName>
        <fullName evidence="3">Matrilin-2</fullName>
    </submittedName>
</protein>
<evidence type="ECO:0000259" key="2">
    <source>
        <dbReference type="PROSITE" id="PS50940"/>
    </source>
</evidence>
<reference evidence="3 4" key="1">
    <citation type="journal article" date="2021" name="Elife">
        <title>Chloroplast acquisition without the gene transfer in kleptoplastic sea slugs, Plakobranchus ocellatus.</title>
        <authorList>
            <person name="Maeda T."/>
            <person name="Takahashi S."/>
            <person name="Yoshida T."/>
            <person name="Shimamura S."/>
            <person name="Takaki Y."/>
            <person name="Nagai Y."/>
            <person name="Toyoda A."/>
            <person name="Suzuki Y."/>
            <person name="Arimoto A."/>
            <person name="Ishii H."/>
            <person name="Satoh N."/>
            <person name="Nishiyama T."/>
            <person name="Hasebe M."/>
            <person name="Maruyama T."/>
            <person name="Minagawa J."/>
            <person name="Obokata J."/>
            <person name="Shigenobu S."/>
        </authorList>
    </citation>
    <scope>NUCLEOTIDE SEQUENCE [LARGE SCALE GENOMIC DNA]</scope>
</reference>
<dbReference type="SUPFAM" id="SSF57625">
    <property type="entry name" value="Invertebrate chitin-binding proteins"/>
    <property type="match status" value="3"/>
</dbReference>
<name>A0AAV3Z6V6_9GAST</name>
<evidence type="ECO:0000313" key="3">
    <source>
        <dbReference type="EMBL" id="GFN90202.1"/>
    </source>
</evidence>
<feature type="domain" description="Chitin-binding type-2" evidence="2">
    <location>
        <begin position="1"/>
        <end position="44"/>
    </location>
</feature>
<dbReference type="Pfam" id="PF01607">
    <property type="entry name" value="CBM_14"/>
    <property type="match status" value="2"/>
</dbReference>
<keyword evidence="4" id="KW-1185">Reference proteome</keyword>
<dbReference type="InterPro" id="IPR002557">
    <property type="entry name" value="Chitin-bd_dom"/>
</dbReference>
<dbReference type="InterPro" id="IPR036508">
    <property type="entry name" value="Chitin-bd_dom_sf"/>
</dbReference>
<proteinExistence type="predicted"/>
<dbReference type="Gene3D" id="2.170.140.10">
    <property type="entry name" value="Chitin binding domain"/>
    <property type="match status" value="1"/>
</dbReference>
<dbReference type="AlphaFoldDB" id="A0AAV3Z6V6"/>
<accession>A0AAV3Z6V6</accession>
<gene>
    <name evidence="3" type="ORF">PoB_001670800</name>
</gene>
<comment type="caution">
    <text evidence="3">The sequence shown here is derived from an EMBL/GenBank/DDBJ whole genome shotgun (WGS) entry which is preliminary data.</text>
</comment>
<feature type="compositionally biased region" description="Low complexity" evidence="1">
    <location>
        <begin position="53"/>
        <end position="68"/>
    </location>
</feature>
<evidence type="ECO:0000313" key="4">
    <source>
        <dbReference type="Proteomes" id="UP000735302"/>
    </source>
</evidence>
<organism evidence="3 4">
    <name type="scientific">Plakobranchus ocellatus</name>
    <dbReference type="NCBI Taxonomy" id="259542"/>
    <lineage>
        <taxon>Eukaryota</taxon>
        <taxon>Metazoa</taxon>
        <taxon>Spiralia</taxon>
        <taxon>Lophotrochozoa</taxon>
        <taxon>Mollusca</taxon>
        <taxon>Gastropoda</taxon>
        <taxon>Heterobranchia</taxon>
        <taxon>Euthyneura</taxon>
        <taxon>Panpulmonata</taxon>
        <taxon>Sacoglossa</taxon>
        <taxon>Placobranchoidea</taxon>
        <taxon>Plakobranchidae</taxon>
        <taxon>Plakobranchus</taxon>
    </lineage>
</organism>
<dbReference type="Proteomes" id="UP000735302">
    <property type="component" value="Unassembled WGS sequence"/>
</dbReference>
<dbReference type="GO" id="GO:0008061">
    <property type="term" value="F:chitin binding"/>
    <property type="evidence" value="ECO:0007669"/>
    <property type="project" value="InterPro"/>
</dbReference>
<dbReference type="EMBL" id="BLXT01002015">
    <property type="protein sequence ID" value="GFN90202.1"/>
    <property type="molecule type" value="Genomic_DNA"/>
</dbReference>
<dbReference type="PROSITE" id="PS50940">
    <property type="entry name" value="CHIT_BIND_II"/>
    <property type="match status" value="1"/>
</dbReference>
<dbReference type="GO" id="GO:0005576">
    <property type="term" value="C:extracellular region"/>
    <property type="evidence" value="ECO:0007669"/>
    <property type="project" value="InterPro"/>
</dbReference>
<evidence type="ECO:0000256" key="1">
    <source>
        <dbReference type="SAM" id="MobiDB-lite"/>
    </source>
</evidence>
<dbReference type="SMART" id="SM00494">
    <property type="entry name" value="ChtBD2"/>
    <property type="match status" value="2"/>
</dbReference>